<reference evidence="7 8" key="1">
    <citation type="submission" date="2020-08" db="EMBL/GenBank/DDBJ databases">
        <title>Genomic Encyclopedia of Type Strains, Phase IV (KMG-IV): sequencing the most valuable type-strain genomes for metagenomic binning, comparative biology and taxonomic classification.</title>
        <authorList>
            <person name="Goeker M."/>
        </authorList>
    </citation>
    <scope>NUCLEOTIDE SEQUENCE [LARGE SCALE GENOMIC DNA]</scope>
    <source>
        <strain evidence="7 8">DSM 25966</strain>
    </source>
</reference>
<dbReference type="EMBL" id="JACIDS010000001">
    <property type="protein sequence ID" value="MBB3929555.1"/>
    <property type="molecule type" value="Genomic_DNA"/>
</dbReference>
<evidence type="ECO:0000256" key="2">
    <source>
        <dbReference type="ARBA" id="ARBA00007511"/>
    </source>
</evidence>
<comment type="caution">
    <text evidence="7">The sequence shown here is derived from an EMBL/GenBank/DDBJ whole genome shotgun (WGS) entry which is preliminary data.</text>
</comment>
<dbReference type="PANTHER" id="PTHR30238:SF4">
    <property type="entry name" value="SLL1022 PROTEIN"/>
    <property type="match status" value="1"/>
</dbReference>
<evidence type="ECO:0000256" key="4">
    <source>
        <dbReference type="ARBA" id="ARBA00022989"/>
    </source>
</evidence>
<dbReference type="RefSeq" id="WP_183397200.1">
    <property type="nucleotide sequence ID" value="NZ_JACIDS010000001.1"/>
</dbReference>
<organism evidence="7 8">
    <name type="scientific">Kaistia hirudinis</name>
    <dbReference type="NCBI Taxonomy" id="1293440"/>
    <lineage>
        <taxon>Bacteria</taxon>
        <taxon>Pseudomonadati</taxon>
        <taxon>Pseudomonadota</taxon>
        <taxon>Alphaproteobacteria</taxon>
        <taxon>Hyphomicrobiales</taxon>
        <taxon>Kaistiaceae</taxon>
        <taxon>Kaistia</taxon>
    </lineage>
</organism>
<accession>A0A840ALY1</accession>
<evidence type="ECO:0000256" key="6">
    <source>
        <dbReference type="SAM" id="Phobius"/>
    </source>
</evidence>
<sequence length="239" mass="25835">MNLEIFLTANAWASLLTLTAMEIVLGIDNIVFISVLVSRLPKESAKRARQIGLSLALVFRIALLMVLSWLIGLTEPVVSALGFELSWRDLILLAGGLFLIYKATHEIHQGVEGNGEHETSAVKASFSAIVAQIIVIDMVFSVDSIITAIGMAEHLEIMVLAVVIAMGVMYIASGSIAAFIERHPTTKMLALAFLLMIGVALVADALGFHIPRGYIYSAMAFSAFVEILNVAAKRGRKTH</sequence>
<proteinExistence type="inferred from homology"/>
<dbReference type="AlphaFoldDB" id="A0A840ALY1"/>
<keyword evidence="8" id="KW-1185">Reference proteome</keyword>
<keyword evidence="4 6" id="KW-1133">Transmembrane helix</keyword>
<feature type="transmembrane region" description="Helical" evidence="6">
    <location>
        <begin position="50"/>
        <end position="73"/>
    </location>
</feature>
<name>A0A840ALY1_9HYPH</name>
<evidence type="ECO:0000256" key="1">
    <source>
        <dbReference type="ARBA" id="ARBA00004141"/>
    </source>
</evidence>
<dbReference type="Proteomes" id="UP000553963">
    <property type="component" value="Unassembled WGS sequence"/>
</dbReference>
<feature type="transmembrane region" description="Helical" evidence="6">
    <location>
        <begin position="189"/>
        <end position="208"/>
    </location>
</feature>
<comment type="subcellular location">
    <subcellularLocation>
        <location evidence="1">Membrane</location>
        <topology evidence="1">Multi-pass membrane protein</topology>
    </subcellularLocation>
</comment>
<evidence type="ECO:0000313" key="8">
    <source>
        <dbReference type="Proteomes" id="UP000553963"/>
    </source>
</evidence>
<comment type="similarity">
    <text evidence="2">Belongs to the TerC family.</text>
</comment>
<gene>
    <name evidence="7" type="ORF">GGR25_000574</name>
</gene>
<dbReference type="GO" id="GO:0016020">
    <property type="term" value="C:membrane"/>
    <property type="evidence" value="ECO:0007669"/>
    <property type="project" value="UniProtKB-SubCell"/>
</dbReference>
<feature type="transmembrane region" description="Helical" evidence="6">
    <location>
        <begin position="12"/>
        <end position="38"/>
    </location>
</feature>
<evidence type="ECO:0000313" key="7">
    <source>
        <dbReference type="EMBL" id="MBB3929555.1"/>
    </source>
</evidence>
<evidence type="ECO:0000256" key="5">
    <source>
        <dbReference type="ARBA" id="ARBA00023136"/>
    </source>
</evidence>
<feature type="transmembrane region" description="Helical" evidence="6">
    <location>
        <begin position="124"/>
        <end position="151"/>
    </location>
</feature>
<dbReference type="InterPro" id="IPR005496">
    <property type="entry name" value="Integral_membrane_TerC"/>
</dbReference>
<protein>
    <submittedName>
        <fullName evidence="7">Putative tellurium resistance membrane protein TerC</fullName>
    </submittedName>
</protein>
<keyword evidence="5 6" id="KW-0472">Membrane</keyword>
<feature type="transmembrane region" description="Helical" evidence="6">
    <location>
        <begin position="157"/>
        <end position="180"/>
    </location>
</feature>
<dbReference type="Pfam" id="PF03741">
    <property type="entry name" value="TerC"/>
    <property type="match status" value="1"/>
</dbReference>
<keyword evidence="3 6" id="KW-0812">Transmembrane</keyword>
<dbReference type="PANTHER" id="PTHR30238">
    <property type="entry name" value="MEMBRANE BOUND PREDICTED REDOX MODULATOR"/>
    <property type="match status" value="1"/>
</dbReference>
<evidence type="ECO:0000256" key="3">
    <source>
        <dbReference type="ARBA" id="ARBA00022692"/>
    </source>
</evidence>